<comment type="similarity">
    <text evidence="1">Belongs to the peptidase M24 family.</text>
</comment>
<evidence type="ECO:0000313" key="4">
    <source>
        <dbReference type="EMBL" id="POG66329.1"/>
    </source>
</evidence>
<protein>
    <submittedName>
        <fullName evidence="4">Peptidase M24</fullName>
    </submittedName>
</protein>
<dbReference type="InterPro" id="IPR036005">
    <property type="entry name" value="Creatinase/aminopeptidase-like"/>
</dbReference>
<dbReference type="SUPFAM" id="SSF55920">
    <property type="entry name" value="Creatinase/aminopeptidase"/>
    <property type="match status" value="1"/>
</dbReference>
<dbReference type="InterPro" id="IPR000994">
    <property type="entry name" value="Pept_M24"/>
</dbReference>
<dbReference type="VEuPathDB" id="FungiDB:RhiirFUN_024661"/>
<dbReference type="PANTHER" id="PTHR10804:SF11">
    <property type="entry name" value="PROLIFERATION-ASSOCIATED PROTEIN 2G4"/>
    <property type="match status" value="1"/>
</dbReference>
<feature type="region of interest" description="Disordered" evidence="2">
    <location>
        <begin position="366"/>
        <end position="404"/>
    </location>
</feature>
<dbReference type="FunFam" id="1.10.10.10:FF:000029">
    <property type="entry name" value="Proliferation-associated 2G4, a"/>
    <property type="match status" value="1"/>
</dbReference>
<dbReference type="InterPro" id="IPR004545">
    <property type="entry name" value="PA2G4"/>
</dbReference>
<dbReference type="SUPFAM" id="SSF46785">
    <property type="entry name" value="Winged helix' DNA-binding domain"/>
    <property type="match status" value="1"/>
</dbReference>
<evidence type="ECO:0000259" key="3">
    <source>
        <dbReference type="Pfam" id="PF00557"/>
    </source>
</evidence>
<dbReference type="PANTHER" id="PTHR10804">
    <property type="entry name" value="PROTEASE FAMILY M24 METHIONYL AMINOPEPTIDASE, AMINOPEPTIDASE P"/>
    <property type="match status" value="1"/>
</dbReference>
<dbReference type="Pfam" id="PF00557">
    <property type="entry name" value="Peptidase_M24"/>
    <property type="match status" value="1"/>
</dbReference>
<evidence type="ECO:0000313" key="5">
    <source>
        <dbReference type="Proteomes" id="UP000018888"/>
    </source>
</evidence>
<organism evidence="4 5">
    <name type="scientific">Rhizophagus irregularis (strain DAOM 181602 / DAOM 197198 / MUCL 43194)</name>
    <name type="common">Arbuscular mycorrhizal fungus</name>
    <name type="synonym">Glomus intraradices</name>
    <dbReference type="NCBI Taxonomy" id="747089"/>
    <lineage>
        <taxon>Eukaryota</taxon>
        <taxon>Fungi</taxon>
        <taxon>Fungi incertae sedis</taxon>
        <taxon>Mucoromycota</taxon>
        <taxon>Glomeromycotina</taxon>
        <taxon>Glomeromycetes</taxon>
        <taxon>Glomerales</taxon>
        <taxon>Glomeraceae</taxon>
        <taxon>Rhizophagus</taxon>
    </lineage>
</organism>
<dbReference type="EMBL" id="AUPC02000193">
    <property type="protein sequence ID" value="POG66329.1"/>
    <property type="molecule type" value="Genomic_DNA"/>
</dbReference>
<dbReference type="AlphaFoldDB" id="A0A2H5TM15"/>
<proteinExistence type="inferred from homology"/>
<comment type="caution">
    <text evidence="4">The sequence shown here is derived from an EMBL/GenBank/DDBJ whole genome shotgun (WGS) entry which is preliminary data.</text>
</comment>
<dbReference type="Gene3D" id="1.10.10.10">
    <property type="entry name" value="Winged helix-like DNA-binding domain superfamily/Winged helix DNA-binding domain"/>
    <property type="match status" value="1"/>
</dbReference>
<reference evidence="4 5" key="1">
    <citation type="journal article" date="2013" name="Proc. Natl. Acad. Sci. U.S.A.">
        <title>Genome of an arbuscular mycorrhizal fungus provides insight into the oldest plant symbiosis.</title>
        <authorList>
            <person name="Tisserant E."/>
            <person name="Malbreil M."/>
            <person name="Kuo A."/>
            <person name="Kohler A."/>
            <person name="Symeonidi A."/>
            <person name="Balestrini R."/>
            <person name="Charron P."/>
            <person name="Duensing N."/>
            <person name="Frei Dit Frey N."/>
            <person name="Gianinazzi-Pearson V."/>
            <person name="Gilbert L.B."/>
            <person name="Handa Y."/>
            <person name="Herr J.R."/>
            <person name="Hijri M."/>
            <person name="Koul R."/>
            <person name="Kawaguchi M."/>
            <person name="Krajinski F."/>
            <person name="Lammers P.J."/>
            <person name="Masclaux F.G."/>
            <person name="Murat C."/>
            <person name="Morin E."/>
            <person name="Ndikumana S."/>
            <person name="Pagni M."/>
            <person name="Petitpierre D."/>
            <person name="Requena N."/>
            <person name="Rosikiewicz P."/>
            <person name="Riley R."/>
            <person name="Saito K."/>
            <person name="San Clemente H."/>
            <person name="Shapiro H."/>
            <person name="van Tuinen D."/>
            <person name="Becard G."/>
            <person name="Bonfante P."/>
            <person name="Paszkowski U."/>
            <person name="Shachar-Hill Y.Y."/>
            <person name="Tuskan G.A."/>
            <person name="Young P.W."/>
            <person name="Sanders I.R."/>
            <person name="Henrissat B."/>
            <person name="Rensing S.A."/>
            <person name="Grigoriev I.V."/>
            <person name="Corradi N."/>
            <person name="Roux C."/>
            <person name="Martin F."/>
        </authorList>
    </citation>
    <scope>NUCLEOTIDE SEQUENCE [LARGE SCALE GENOMIC DNA]</scope>
    <source>
        <strain evidence="4 5">DAOM 197198</strain>
    </source>
</reference>
<name>A0A2H5TM15_RHIID</name>
<sequence>MADKDKDLEDNEVITIENDEVVNKYKMAAEVSNCVLKKVVESAVDGAKIIDLCAKGDNLIEENVKLLFTKAKNITKGIAFPTCVSVNHIICHFSPLPSDPDSSEVLKNGDVAKIQLGTQIDGFAAIVATTIVVGASKENPVKGRRADLLTAAHLASEAALRLIKPGSGNMKVTDTIQKIAKAFDTNSVEGMLSYQQEKNNIEGKKQIILNPNENQKVDKVEFGENEVYGVDILISTGEGKPKPTTKRVTVYKKTDITYLLKLKASRLVYNEISQTFGSFPFPLRALSDEKKAKMGIIECTKHSLVAPYEVYQEKEGEFVAQFFSTILLTKNGTSIITDTLYDPETVQSDKKLEDEEILQLLSTSVGKPKKKKKKKANTASTAAGSDNTIKEEVVSTEVSAEASG</sequence>
<dbReference type="InterPro" id="IPR036388">
    <property type="entry name" value="WH-like_DNA-bd_sf"/>
</dbReference>
<keyword evidence="5" id="KW-1185">Reference proteome</keyword>
<feature type="compositionally biased region" description="Low complexity" evidence="2">
    <location>
        <begin position="395"/>
        <end position="404"/>
    </location>
</feature>
<evidence type="ECO:0000256" key="2">
    <source>
        <dbReference type="SAM" id="MobiDB-lite"/>
    </source>
</evidence>
<dbReference type="Proteomes" id="UP000018888">
    <property type="component" value="Unassembled WGS sequence"/>
</dbReference>
<reference evidence="4 5" key="2">
    <citation type="journal article" date="2018" name="New Phytol.">
        <title>High intraspecific genome diversity in the model arbuscular mycorrhizal symbiont Rhizophagus irregularis.</title>
        <authorList>
            <person name="Chen E.C.H."/>
            <person name="Morin E."/>
            <person name="Beaudet D."/>
            <person name="Noel J."/>
            <person name="Yildirir G."/>
            <person name="Ndikumana S."/>
            <person name="Charron P."/>
            <person name="St-Onge C."/>
            <person name="Giorgi J."/>
            <person name="Kruger M."/>
            <person name="Marton T."/>
            <person name="Ropars J."/>
            <person name="Grigoriev I.V."/>
            <person name="Hainaut M."/>
            <person name="Henrissat B."/>
            <person name="Roux C."/>
            <person name="Martin F."/>
            <person name="Corradi N."/>
        </authorList>
    </citation>
    <scope>NUCLEOTIDE SEQUENCE [LARGE SCALE GENOMIC DNA]</scope>
    <source>
        <strain evidence="4 5">DAOM 197198</strain>
    </source>
</reference>
<feature type="compositionally biased region" description="Basic residues" evidence="2">
    <location>
        <begin position="367"/>
        <end position="376"/>
    </location>
</feature>
<dbReference type="STRING" id="747089.A0A2H5TM15"/>
<feature type="compositionally biased region" description="Polar residues" evidence="2">
    <location>
        <begin position="377"/>
        <end position="387"/>
    </location>
</feature>
<gene>
    <name evidence="4" type="ORF">GLOIN_2v1657707</name>
</gene>
<dbReference type="InterPro" id="IPR047113">
    <property type="entry name" value="PA2G4/ARX1"/>
</dbReference>
<dbReference type="Gene3D" id="3.90.230.10">
    <property type="entry name" value="Creatinase/methionine aminopeptidase superfamily"/>
    <property type="match status" value="1"/>
</dbReference>
<dbReference type="CDD" id="cd01089">
    <property type="entry name" value="PA2G4-like"/>
    <property type="match status" value="1"/>
</dbReference>
<feature type="domain" description="Peptidase M24" evidence="3">
    <location>
        <begin position="24"/>
        <end position="182"/>
    </location>
</feature>
<dbReference type="InterPro" id="IPR036390">
    <property type="entry name" value="WH_DNA-bd_sf"/>
</dbReference>
<dbReference type="NCBIfam" id="TIGR00495">
    <property type="entry name" value="crvDNA_42K"/>
    <property type="match status" value="1"/>
</dbReference>
<accession>A0A2H5TM15</accession>
<evidence type="ECO:0000256" key="1">
    <source>
        <dbReference type="ARBA" id="ARBA00007319"/>
    </source>
</evidence>